<organism evidence="2 3">
    <name type="scientific">Hohenbuehelia grisea</name>
    <dbReference type="NCBI Taxonomy" id="104357"/>
    <lineage>
        <taxon>Eukaryota</taxon>
        <taxon>Fungi</taxon>
        <taxon>Dikarya</taxon>
        <taxon>Basidiomycota</taxon>
        <taxon>Agaricomycotina</taxon>
        <taxon>Agaricomycetes</taxon>
        <taxon>Agaricomycetidae</taxon>
        <taxon>Agaricales</taxon>
        <taxon>Pleurotineae</taxon>
        <taxon>Pleurotaceae</taxon>
        <taxon>Hohenbuehelia</taxon>
    </lineage>
</organism>
<feature type="compositionally biased region" description="Polar residues" evidence="1">
    <location>
        <begin position="15"/>
        <end position="28"/>
    </location>
</feature>
<gene>
    <name evidence="2" type="ORF">HGRIS_001527</name>
</gene>
<name>A0ABR3JPK1_9AGAR</name>
<evidence type="ECO:0000313" key="2">
    <source>
        <dbReference type="EMBL" id="KAL0957749.1"/>
    </source>
</evidence>
<feature type="region of interest" description="Disordered" evidence="1">
    <location>
        <begin position="15"/>
        <end position="57"/>
    </location>
</feature>
<evidence type="ECO:0000256" key="1">
    <source>
        <dbReference type="SAM" id="MobiDB-lite"/>
    </source>
</evidence>
<dbReference type="EMBL" id="JASNQZ010000005">
    <property type="protein sequence ID" value="KAL0957749.1"/>
    <property type="molecule type" value="Genomic_DNA"/>
</dbReference>
<keyword evidence="3" id="KW-1185">Reference proteome</keyword>
<reference evidence="3" key="1">
    <citation type="submission" date="2024-06" db="EMBL/GenBank/DDBJ databases">
        <title>Multi-omics analyses provide insights into the biosynthesis of the anticancer antibiotic pleurotin in Hohenbuehelia grisea.</title>
        <authorList>
            <person name="Weaver J.A."/>
            <person name="Alberti F."/>
        </authorList>
    </citation>
    <scope>NUCLEOTIDE SEQUENCE [LARGE SCALE GENOMIC DNA]</scope>
    <source>
        <strain evidence="3">T-177</strain>
    </source>
</reference>
<evidence type="ECO:0000313" key="3">
    <source>
        <dbReference type="Proteomes" id="UP001556367"/>
    </source>
</evidence>
<proteinExistence type="predicted"/>
<feature type="compositionally biased region" description="Low complexity" evidence="1">
    <location>
        <begin position="35"/>
        <end position="55"/>
    </location>
</feature>
<comment type="caution">
    <text evidence="2">The sequence shown here is derived from an EMBL/GenBank/DDBJ whole genome shotgun (WGS) entry which is preliminary data.</text>
</comment>
<dbReference type="Proteomes" id="UP001556367">
    <property type="component" value="Unassembled WGS sequence"/>
</dbReference>
<accession>A0ABR3JPK1</accession>
<protein>
    <submittedName>
        <fullName evidence="2">Uncharacterized protein</fullName>
    </submittedName>
</protein>
<sequence length="295" mass="32083">MTRASTSVLLSPLSPQASAFNAQPTSSPRPCDPQPMAAPAGLALPPLTSTSSPSPSRVPAINVRAFNRSAFAHVDVGLVERSGVQVPPSYIPLRSQFCVGHHAAWARRRGGLNKLDATADLDAAGRRCGLFNGLRPLRKITLSASHRHPFVERPDDAQADCHHVPVVIATAYHFCFPSVRWRRVLATMDQGPGTTRGACFATKPGRVVRPSCSPSRPVHPADVATHPCGFQRHREAHGPQQRNSDDARRQNTKLHYQTAAGERGSVNRPSWSLPKKWTVDILANMDCIECWGVVI</sequence>